<dbReference type="AlphaFoldDB" id="A0A4Y7IZ05"/>
<dbReference type="Gramene" id="RZC54114">
    <property type="protein sequence ID" value="RZC54114"/>
    <property type="gene ID" value="C5167_012971"/>
</dbReference>
<dbReference type="EMBL" id="CM010717">
    <property type="protein sequence ID" value="RZC54114.1"/>
    <property type="molecule type" value="Genomic_DNA"/>
</dbReference>
<name>A0A4Y7IZ05_PAPSO</name>
<proteinExistence type="predicted"/>
<protein>
    <submittedName>
        <fullName evidence="1">Uncharacterized protein</fullName>
    </submittedName>
</protein>
<evidence type="ECO:0000313" key="2">
    <source>
        <dbReference type="Proteomes" id="UP000316621"/>
    </source>
</evidence>
<accession>A0A4Y7IZ05</accession>
<sequence length="51" mass="5460">MQTTASRVQSALTWNFRPSASKLLRGSGDVAKDVVVISPTANQSPKFLGKL</sequence>
<keyword evidence="2" id="KW-1185">Reference proteome</keyword>
<organism evidence="1 2">
    <name type="scientific">Papaver somniferum</name>
    <name type="common">Opium poppy</name>
    <dbReference type="NCBI Taxonomy" id="3469"/>
    <lineage>
        <taxon>Eukaryota</taxon>
        <taxon>Viridiplantae</taxon>
        <taxon>Streptophyta</taxon>
        <taxon>Embryophyta</taxon>
        <taxon>Tracheophyta</taxon>
        <taxon>Spermatophyta</taxon>
        <taxon>Magnoliopsida</taxon>
        <taxon>Ranunculales</taxon>
        <taxon>Papaveraceae</taxon>
        <taxon>Papaveroideae</taxon>
        <taxon>Papaver</taxon>
    </lineage>
</organism>
<evidence type="ECO:0000313" key="1">
    <source>
        <dbReference type="EMBL" id="RZC54114.1"/>
    </source>
</evidence>
<gene>
    <name evidence="1" type="ORF">C5167_012971</name>
</gene>
<reference evidence="1 2" key="1">
    <citation type="journal article" date="2018" name="Science">
        <title>The opium poppy genome and morphinan production.</title>
        <authorList>
            <person name="Guo L."/>
            <person name="Winzer T."/>
            <person name="Yang X."/>
            <person name="Li Y."/>
            <person name="Ning Z."/>
            <person name="He Z."/>
            <person name="Teodor R."/>
            <person name="Lu Y."/>
            <person name="Bowser T.A."/>
            <person name="Graham I.A."/>
            <person name="Ye K."/>
        </authorList>
    </citation>
    <scope>NUCLEOTIDE SEQUENCE [LARGE SCALE GENOMIC DNA]</scope>
    <source>
        <strain evidence="2">cv. HN1</strain>
        <tissue evidence="1">Leaves</tissue>
    </source>
</reference>
<dbReference type="Proteomes" id="UP000316621">
    <property type="component" value="Chromosome 3"/>
</dbReference>